<dbReference type="Pfam" id="PF04114">
    <property type="entry name" value="Gaa1"/>
    <property type="match status" value="1"/>
</dbReference>
<keyword evidence="3" id="KW-1185">Reference proteome</keyword>
<comment type="caution">
    <text evidence="2">The sequence shown here is derived from an EMBL/GenBank/DDBJ whole genome shotgun (WGS) entry which is preliminary data.</text>
</comment>
<protein>
    <submittedName>
        <fullName evidence="2">Gaa1-like GPI transamidase component</fullName>
    </submittedName>
</protein>
<proteinExistence type="predicted"/>
<dbReference type="Gene3D" id="3.40.630.10">
    <property type="entry name" value="Zn peptidases"/>
    <property type="match status" value="1"/>
</dbReference>
<gene>
    <name evidence="2" type="ORF">BDP27DRAFT_1399051</name>
</gene>
<dbReference type="OrthoDB" id="445301at2759"/>
<dbReference type="PANTHER" id="PTHR13304:SF0">
    <property type="entry name" value="GLYCOSYLPHOSPHATIDYLINOSITOL ANCHOR ATTACHMENT 1 PROTEIN"/>
    <property type="match status" value="1"/>
</dbReference>
<sequence length="614" mass="68737">MFSLIYRRVSVLRLALFIAGYVWMLVIPSSQLNRGVYFDENALQPGQVNTYWNWKEVRDADVFLEQLERLRDSNATSEQRSQFLMNEFLKIGLSASTQSYEFTGIHKVINGTNAYAILSSPRVSGAEATVISASWLSRTNEGDGTLNLRGVATVLALSKFVKGYSLWARDIIFVISDGYMEGMQAWLSAYHGAPQSNLYAQSLELTSGVIWTAINIDYPGHSLSHLGIFHEGLNGRLPNQDLLNSFQYISRRTGVPVVIYDHKEEDSQLNWLPSSMQNHHEIKTYAAQARNLWRHVGFQASGRGSGVHGLFHQYRIDAFTMFALPASGPHGFHSLGRIIESTMRTTNNLLERLHASFFFYVLTNSDRFVKIGNFLPSAILISVAMMFGGLHVWVDAAWVWTNVTKGEMKEDEKKSVENKRLEPQPTATPHTAMVWVRRKRSVLDVLFIMIGTHIFGASTFFVLSSRWYNTVSFGPVVLFAVAYALPLVLRQLISQPQDHLAVSSLAPAHLVLKAFNLCLSSTVISIITVLNFSLAACLAVALGIPLSTSSPSSHKVVSLVKYSAYIVLGFGWILLGETTKRVIWNWDILGVWLLPFLCIVYFPLMLQAALVCII</sequence>
<accession>A0A9P5UDH1</accession>
<organism evidence="2 3">
    <name type="scientific">Rhodocollybia butyracea</name>
    <dbReference type="NCBI Taxonomy" id="206335"/>
    <lineage>
        <taxon>Eukaryota</taxon>
        <taxon>Fungi</taxon>
        <taxon>Dikarya</taxon>
        <taxon>Basidiomycota</taxon>
        <taxon>Agaricomycotina</taxon>
        <taxon>Agaricomycetes</taxon>
        <taxon>Agaricomycetidae</taxon>
        <taxon>Agaricales</taxon>
        <taxon>Marasmiineae</taxon>
        <taxon>Omphalotaceae</taxon>
        <taxon>Rhodocollybia</taxon>
    </lineage>
</organism>
<evidence type="ECO:0000313" key="3">
    <source>
        <dbReference type="Proteomes" id="UP000772434"/>
    </source>
</evidence>
<keyword evidence="1" id="KW-0472">Membrane</keyword>
<dbReference type="PANTHER" id="PTHR13304">
    <property type="entry name" value="GLYCOSYLPHOSPHATIDYLINOSITOL ANCHOR ATTACHMENT 1 PROTEIN"/>
    <property type="match status" value="1"/>
</dbReference>
<dbReference type="GO" id="GO:0016255">
    <property type="term" value="P:attachment of GPI anchor to protein"/>
    <property type="evidence" value="ECO:0007669"/>
    <property type="project" value="TreeGrafter"/>
</dbReference>
<evidence type="ECO:0000256" key="1">
    <source>
        <dbReference type="SAM" id="Phobius"/>
    </source>
</evidence>
<keyword evidence="1" id="KW-1133">Transmembrane helix</keyword>
<dbReference type="GO" id="GO:0042765">
    <property type="term" value="C:GPI-anchor transamidase complex"/>
    <property type="evidence" value="ECO:0007669"/>
    <property type="project" value="InterPro"/>
</dbReference>
<keyword evidence="1" id="KW-0812">Transmembrane</keyword>
<feature type="transmembrane region" description="Helical" evidence="1">
    <location>
        <begin position="467"/>
        <end position="488"/>
    </location>
</feature>
<dbReference type="Proteomes" id="UP000772434">
    <property type="component" value="Unassembled WGS sequence"/>
</dbReference>
<dbReference type="InterPro" id="IPR007246">
    <property type="entry name" value="Gaa1"/>
</dbReference>
<evidence type="ECO:0000313" key="2">
    <source>
        <dbReference type="EMBL" id="KAF9075152.1"/>
    </source>
</evidence>
<reference evidence="2" key="1">
    <citation type="submission" date="2020-11" db="EMBL/GenBank/DDBJ databases">
        <authorList>
            <consortium name="DOE Joint Genome Institute"/>
            <person name="Ahrendt S."/>
            <person name="Riley R."/>
            <person name="Andreopoulos W."/>
            <person name="Labutti K."/>
            <person name="Pangilinan J."/>
            <person name="Ruiz-Duenas F.J."/>
            <person name="Barrasa J.M."/>
            <person name="Sanchez-Garcia M."/>
            <person name="Camarero S."/>
            <person name="Miyauchi S."/>
            <person name="Serrano A."/>
            <person name="Linde D."/>
            <person name="Babiker R."/>
            <person name="Drula E."/>
            <person name="Ayuso-Fernandez I."/>
            <person name="Pacheco R."/>
            <person name="Padilla G."/>
            <person name="Ferreira P."/>
            <person name="Barriuso J."/>
            <person name="Kellner H."/>
            <person name="Castanera R."/>
            <person name="Alfaro M."/>
            <person name="Ramirez L."/>
            <person name="Pisabarro A.G."/>
            <person name="Kuo A."/>
            <person name="Tritt A."/>
            <person name="Lipzen A."/>
            <person name="He G."/>
            <person name="Yan M."/>
            <person name="Ng V."/>
            <person name="Cullen D."/>
            <person name="Martin F."/>
            <person name="Rosso M.-N."/>
            <person name="Henrissat B."/>
            <person name="Hibbett D."/>
            <person name="Martinez A.T."/>
            <person name="Grigoriev I.V."/>
        </authorList>
    </citation>
    <scope>NUCLEOTIDE SEQUENCE</scope>
    <source>
        <strain evidence="2">AH 40177</strain>
    </source>
</reference>
<name>A0A9P5UDH1_9AGAR</name>
<dbReference type="EMBL" id="JADNRY010000010">
    <property type="protein sequence ID" value="KAF9075152.1"/>
    <property type="molecule type" value="Genomic_DNA"/>
</dbReference>
<feature type="transmembrane region" description="Helical" evidence="1">
    <location>
        <begin position="556"/>
        <end position="576"/>
    </location>
</feature>
<feature type="transmembrane region" description="Helical" evidence="1">
    <location>
        <begin position="374"/>
        <end position="400"/>
    </location>
</feature>
<dbReference type="AlphaFoldDB" id="A0A9P5UDH1"/>
<feature type="transmembrane region" description="Helical" evidence="1">
    <location>
        <begin position="523"/>
        <end position="544"/>
    </location>
</feature>
<feature type="transmembrane region" description="Helical" evidence="1">
    <location>
        <begin position="588"/>
        <end position="613"/>
    </location>
</feature>
<feature type="transmembrane region" description="Helical" evidence="1">
    <location>
        <begin position="442"/>
        <end position="461"/>
    </location>
</feature>